<keyword evidence="2" id="KW-1185">Reference proteome</keyword>
<dbReference type="STRING" id="189425.PGRAT_15145"/>
<dbReference type="EMBL" id="CP009287">
    <property type="protein sequence ID" value="AIQ68803.1"/>
    <property type="molecule type" value="Genomic_DNA"/>
</dbReference>
<protein>
    <submittedName>
        <fullName evidence="1">Uncharacterized protein</fullName>
    </submittedName>
</protein>
<evidence type="ECO:0000313" key="1">
    <source>
        <dbReference type="EMBL" id="AIQ68803.1"/>
    </source>
</evidence>
<dbReference type="AlphaFoldDB" id="A0A089MBG9"/>
<gene>
    <name evidence="1" type="ORF">PGRAT_15145</name>
</gene>
<organism evidence="1 2">
    <name type="scientific">Paenibacillus graminis</name>
    <dbReference type="NCBI Taxonomy" id="189425"/>
    <lineage>
        <taxon>Bacteria</taxon>
        <taxon>Bacillati</taxon>
        <taxon>Bacillota</taxon>
        <taxon>Bacilli</taxon>
        <taxon>Bacillales</taxon>
        <taxon>Paenibacillaceae</taxon>
        <taxon>Paenibacillus</taxon>
    </lineage>
</organism>
<sequence length="62" mass="6884">MAKAFHETAVAAVPAMDLKNMDVIQGGLESFFPVIEMYMGRHAEDLPVHERKLQQQAPASET</sequence>
<dbReference type="OrthoDB" id="1675022at2"/>
<name>A0A089MBG9_9BACL</name>
<reference evidence="1 2" key="1">
    <citation type="submission" date="2014-08" db="EMBL/GenBank/DDBJ databases">
        <title>Comparative genomics of the Paenibacillus odorifer group.</title>
        <authorList>
            <person name="den Bakker H.C."/>
            <person name="Tsai Y.-C."/>
            <person name="Martin N."/>
            <person name="Korlach J."/>
            <person name="Wiedmann M."/>
        </authorList>
    </citation>
    <scope>NUCLEOTIDE SEQUENCE [LARGE SCALE GENOMIC DNA]</scope>
    <source>
        <strain evidence="1 2">DSM 15220</strain>
    </source>
</reference>
<dbReference type="Proteomes" id="UP000029500">
    <property type="component" value="Chromosome"/>
</dbReference>
<proteinExistence type="predicted"/>
<dbReference type="RefSeq" id="WP_025705478.1">
    <property type="nucleotide sequence ID" value="NZ_CP009287.1"/>
</dbReference>
<dbReference type="HOGENOM" id="CLU_2899849_0_0_9"/>
<dbReference type="KEGG" id="pgm:PGRAT_15145"/>
<accession>A0A089MBG9</accession>
<evidence type="ECO:0000313" key="2">
    <source>
        <dbReference type="Proteomes" id="UP000029500"/>
    </source>
</evidence>